<keyword evidence="4" id="KW-0547">Nucleotide-binding</keyword>
<dbReference type="InterPro" id="IPR029055">
    <property type="entry name" value="Ntn_hydrolases_N"/>
</dbReference>
<dbReference type="Pfam" id="PF13522">
    <property type="entry name" value="GATase_6"/>
    <property type="match status" value="1"/>
</dbReference>
<evidence type="ECO:0000259" key="8">
    <source>
        <dbReference type="PROSITE" id="PS51278"/>
    </source>
</evidence>
<evidence type="ECO:0000256" key="6">
    <source>
        <dbReference type="ARBA" id="ARBA00022962"/>
    </source>
</evidence>
<evidence type="ECO:0000256" key="5">
    <source>
        <dbReference type="ARBA" id="ARBA00022840"/>
    </source>
</evidence>
<dbReference type="InterPro" id="IPR014729">
    <property type="entry name" value="Rossmann-like_a/b/a_fold"/>
</dbReference>
<dbReference type="Proteomes" id="UP001165369">
    <property type="component" value="Unassembled WGS sequence"/>
</dbReference>
<dbReference type="CDD" id="cd00712">
    <property type="entry name" value="AsnB"/>
    <property type="match status" value="1"/>
</dbReference>
<dbReference type="InterPro" id="IPR033738">
    <property type="entry name" value="AsnB_N"/>
</dbReference>
<dbReference type="Pfam" id="PF00733">
    <property type="entry name" value="Asn_synthase"/>
    <property type="match status" value="1"/>
</dbReference>
<proteinExistence type="inferred from homology"/>
<dbReference type="Gene3D" id="3.60.20.10">
    <property type="entry name" value="Glutamine Phosphoribosylpyrophosphate, subunit 1, domain 1"/>
    <property type="match status" value="1"/>
</dbReference>
<evidence type="ECO:0000256" key="1">
    <source>
        <dbReference type="ARBA" id="ARBA00005187"/>
    </source>
</evidence>
<keyword evidence="6" id="KW-0315">Glutamine amidotransferase</keyword>
<keyword evidence="10" id="KW-1185">Reference proteome</keyword>
<evidence type="ECO:0000256" key="3">
    <source>
        <dbReference type="ARBA" id="ARBA00012737"/>
    </source>
</evidence>
<dbReference type="EMBL" id="JAMJPK010000001">
    <property type="protein sequence ID" value="MCL7939440.1"/>
    <property type="molecule type" value="Genomic_DNA"/>
</dbReference>
<dbReference type="PANTHER" id="PTHR43284">
    <property type="entry name" value="ASPARAGINE SYNTHETASE (GLUTAMINE-HYDROLYZING)"/>
    <property type="match status" value="1"/>
</dbReference>
<dbReference type="InterPro" id="IPR006426">
    <property type="entry name" value="Asn_synth_AEB"/>
</dbReference>
<reference evidence="9" key="1">
    <citation type="submission" date="2022-05" db="EMBL/GenBank/DDBJ databases">
        <title>Halomonas geminus sp. nov. and Halomonas llamarensis sp. nov. isolated from high-altitude salars of the Atacama Desert.</title>
        <authorList>
            <person name="Hintersatz C."/>
            <person name="Rojas L.A."/>
            <person name="Wei T.-S."/>
            <person name="Kutschke S."/>
            <person name="Lehmann F."/>
            <person name="Jain R."/>
            <person name="Pollmann K."/>
        </authorList>
    </citation>
    <scope>NUCLEOTIDE SEQUENCE</scope>
    <source>
        <strain evidence="9">ATCH28</strain>
    </source>
</reference>
<dbReference type="InterPro" id="IPR017932">
    <property type="entry name" value="GATase_2_dom"/>
</dbReference>
<dbReference type="PROSITE" id="PS51278">
    <property type="entry name" value="GATASE_TYPE_2"/>
    <property type="match status" value="1"/>
</dbReference>
<name>A0ABT0SZ82_9GAMM</name>
<keyword evidence="5" id="KW-0067">ATP-binding</keyword>
<dbReference type="InterPro" id="IPR001962">
    <property type="entry name" value="Asn_synthase"/>
</dbReference>
<gene>
    <name evidence="9" type="primary">asnB</name>
    <name evidence="9" type="ORF">M8009_03855</name>
</gene>
<sequence>MCGLAGFLQPSGFDARAGLGAIQAMTAAIIHRGPDSEGHWAEEGAGLVLGHRRLSILDLSPAGHQPMHSACGRYVIAFNGEIYNHERLRSEVRGARGEVPQWRGHSDTETLLAAFSAWGVEETLKRCVGMFAIALWDRQERTLTLARDRFGEKPLYVGFAQGASSGEGEPVTGRGSLLFGSELKALMAHPQWQGTLAEQALEGYLRFGCVGGEASIFQGVAKLPPGSLVTITHADVQAGQLPAPVHWWSAEQAARESMQAEPLNEPEAAVSAVEQALGQSVKSRMLADVPLGAFLSGGIDSSLIVALMQQQAEAPVRTFSVGFDDARYDESSHAEAVAAHLGTEHMTLQATSQMALDLVPKLPELYDEPFADSSQLPTALVSRLTREHVTVALSGDAGDELFGGYNRHLWVPRIWHKLKRLPLPARRALGGSLKAIPAQGYDALMRLGGRVLPSRLQVRTFGEKLHKLAAVLESPSERALFVGVASMNREPAALLEGECSGQTPKALFPALQQFDSVEWMLLMDTLHYMVDDVLVKVDRASMASSLEVRVPFLDPEVFHTAWHIPVETRLKEGQGKWVLRQLLYRHVPRELIDRPKMGFAIPLDAWLSGPLRDWAEDLLSTASLQALPMLDAGQVRRLWQAHLKGQGHHAQQLWAVLQLLAWQRRWRPGLP</sequence>
<evidence type="ECO:0000313" key="10">
    <source>
        <dbReference type="Proteomes" id="UP001165369"/>
    </source>
</evidence>
<dbReference type="CDD" id="cd01991">
    <property type="entry name" value="Asn_synthase_B_C"/>
    <property type="match status" value="1"/>
</dbReference>
<evidence type="ECO:0000313" key="9">
    <source>
        <dbReference type="EMBL" id="MCL7939440.1"/>
    </source>
</evidence>
<dbReference type="GO" id="GO:0004066">
    <property type="term" value="F:asparagine synthase (glutamine-hydrolyzing) activity"/>
    <property type="evidence" value="ECO:0007669"/>
    <property type="project" value="UniProtKB-EC"/>
</dbReference>
<dbReference type="EC" id="6.3.5.4" evidence="3"/>
<dbReference type="PANTHER" id="PTHR43284:SF1">
    <property type="entry name" value="ASPARAGINE SYNTHETASE"/>
    <property type="match status" value="1"/>
</dbReference>
<evidence type="ECO:0000256" key="2">
    <source>
        <dbReference type="ARBA" id="ARBA00005752"/>
    </source>
</evidence>
<protein>
    <recommendedName>
        <fullName evidence="3">asparagine synthase (glutamine-hydrolyzing)</fullName>
        <ecNumber evidence="3">6.3.5.4</ecNumber>
    </recommendedName>
</protein>
<dbReference type="SUPFAM" id="SSF56235">
    <property type="entry name" value="N-terminal nucleophile aminohydrolases (Ntn hydrolases)"/>
    <property type="match status" value="1"/>
</dbReference>
<evidence type="ECO:0000256" key="4">
    <source>
        <dbReference type="ARBA" id="ARBA00022741"/>
    </source>
</evidence>
<comment type="caution">
    <text evidence="9">The sequence shown here is derived from an EMBL/GenBank/DDBJ whole genome shotgun (WGS) entry which is preliminary data.</text>
</comment>
<keyword evidence="9" id="KW-0436">Ligase</keyword>
<organism evidence="9 10">
    <name type="scientific">Halomonas gemina</name>
    <dbReference type="NCBI Taxonomy" id="2945105"/>
    <lineage>
        <taxon>Bacteria</taxon>
        <taxon>Pseudomonadati</taxon>
        <taxon>Pseudomonadota</taxon>
        <taxon>Gammaproteobacteria</taxon>
        <taxon>Oceanospirillales</taxon>
        <taxon>Halomonadaceae</taxon>
        <taxon>Halomonas</taxon>
    </lineage>
</organism>
<comment type="pathway">
    <text evidence="1">Amino-acid biosynthesis; L-asparagine biosynthesis; L-asparagine from L-aspartate (L-Gln route): step 1/1.</text>
</comment>
<feature type="domain" description="Glutamine amidotransferase type-2" evidence="8">
    <location>
        <begin position="2"/>
        <end position="234"/>
    </location>
</feature>
<evidence type="ECO:0000256" key="7">
    <source>
        <dbReference type="ARBA" id="ARBA00048741"/>
    </source>
</evidence>
<dbReference type="NCBIfam" id="TIGR01536">
    <property type="entry name" value="asn_synth_AEB"/>
    <property type="match status" value="1"/>
</dbReference>
<dbReference type="Gene3D" id="3.40.50.620">
    <property type="entry name" value="HUPs"/>
    <property type="match status" value="2"/>
</dbReference>
<comment type="similarity">
    <text evidence="2">Belongs to the asparagine synthetase family.</text>
</comment>
<dbReference type="RefSeq" id="WP_250059430.1">
    <property type="nucleotide sequence ID" value="NZ_JAMJPK010000001.1"/>
</dbReference>
<accession>A0ABT0SZ82</accession>
<dbReference type="InterPro" id="IPR051786">
    <property type="entry name" value="ASN_synthetase/amidase"/>
</dbReference>
<dbReference type="PIRSF" id="PIRSF001589">
    <property type="entry name" value="Asn_synthetase_glu-h"/>
    <property type="match status" value="1"/>
</dbReference>
<dbReference type="SUPFAM" id="SSF52402">
    <property type="entry name" value="Adenine nucleotide alpha hydrolases-like"/>
    <property type="match status" value="1"/>
</dbReference>
<comment type="catalytic activity">
    <reaction evidence="7">
        <text>L-aspartate + L-glutamine + ATP + H2O = L-asparagine + L-glutamate + AMP + diphosphate + H(+)</text>
        <dbReference type="Rhea" id="RHEA:12228"/>
        <dbReference type="ChEBI" id="CHEBI:15377"/>
        <dbReference type="ChEBI" id="CHEBI:15378"/>
        <dbReference type="ChEBI" id="CHEBI:29985"/>
        <dbReference type="ChEBI" id="CHEBI:29991"/>
        <dbReference type="ChEBI" id="CHEBI:30616"/>
        <dbReference type="ChEBI" id="CHEBI:33019"/>
        <dbReference type="ChEBI" id="CHEBI:58048"/>
        <dbReference type="ChEBI" id="CHEBI:58359"/>
        <dbReference type="ChEBI" id="CHEBI:456215"/>
        <dbReference type="EC" id="6.3.5.4"/>
    </reaction>
</comment>